<accession>A0A6J4V800</accession>
<dbReference type="AlphaFoldDB" id="A0A6J4V800"/>
<dbReference type="EMBL" id="CADCWH010000401">
    <property type="protein sequence ID" value="CAA9571214.1"/>
    <property type="molecule type" value="Genomic_DNA"/>
</dbReference>
<reference evidence="1" key="1">
    <citation type="submission" date="2020-02" db="EMBL/GenBank/DDBJ databases">
        <authorList>
            <person name="Meier V. D."/>
        </authorList>
    </citation>
    <scope>NUCLEOTIDE SEQUENCE</scope>
    <source>
        <strain evidence="1">AVDCRST_MAG70</strain>
    </source>
</reference>
<sequence length="41" mass="4595">MISRPRSVCTGQAGGHVTREATMRPFHEVILDAVVEERTRT</sequence>
<organism evidence="1">
    <name type="scientific">uncultured Thermomicrobiales bacterium</name>
    <dbReference type="NCBI Taxonomy" id="1645740"/>
    <lineage>
        <taxon>Bacteria</taxon>
        <taxon>Pseudomonadati</taxon>
        <taxon>Thermomicrobiota</taxon>
        <taxon>Thermomicrobia</taxon>
        <taxon>Thermomicrobiales</taxon>
        <taxon>environmental samples</taxon>
    </lineage>
</organism>
<name>A0A6J4V800_9BACT</name>
<proteinExistence type="predicted"/>
<gene>
    <name evidence="1" type="ORF">AVDCRST_MAG70-2524</name>
</gene>
<protein>
    <submittedName>
        <fullName evidence="1">Uncharacterized protein</fullName>
    </submittedName>
</protein>
<evidence type="ECO:0000313" key="1">
    <source>
        <dbReference type="EMBL" id="CAA9571214.1"/>
    </source>
</evidence>